<name>A0A1V9ZD35_9STRA</name>
<reference evidence="1 2" key="1">
    <citation type="journal article" date="2014" name="Genome Biol. Evol.">
        <title>The secreted proteins of Achlya hypogyna and Thraustotheca clavata identify the ancestral oomycete secretome and reveal gene acquisitions by horizontal gene transfer.</title>
        <authorList>
            <person name="Misner I."/>
            <person name="Blouin N."/>
            <person name="Leonard G."/>
            <person name="Richards T.A."/>
            <person name="Lane C.E."/>
        </authorList>
    </citation>
    <scope>NUCLEOTIDE SEQUENCE [LARGE SCALE GENOMIC DNA]</scope>
    <source>
        <strain evidence="1 2">ATCC 34112</strain>
    </source>
</reference>
<evidence type="ECO:0000313" key="2">
    <source>
        <dbReference type="Proteomes" id="UP000243217"/>
    </source>
</evidence>
<dbReference type="EMBL" id="JNBS01002009">
    <property type="protein sequence ID" value="OQR95915.1"/>
    <property type="molecule type" value="Genomic_DNA"/>
</dbReference>
<dbReference type="AlphaFoldDB" id="A0A1V9ZD35"/>
<sequence>MPIILQADFNTIPVPTNFVAVAPVQNQQITRSATKPLTTPLSHEEDEACQSMLLINYII</sequence>
<organism evidence="1 2">
    <name type="scientific">Thraustotheca clavata</name>
    <dbReference type="NCBI Taxonomy" id="74557"/>
    <lineage>
        <taxon>Eukaryota</taxon>
        <taxon>Sar</taxon>
        <taxon>Stramenopiles</taxon>
        <taxon>Oomycota</taxon>
        <taxon>Saprolegniomycetes</taxon>
        <taxon>Saprolegniales</taxon>
        <taxon>Achlyaceae</taxon>
        <taxon>Thraustotheca</taxon>
    </lineage>
</organism>
<evidence type="ECO:0000313" key="1">
    <source>
        <dbReference type="EMBL" id="OQR95915.1"/>
    </source>
</evidence>
<dbReference type="Proteomes" id="UP000243217">
    <property type="component" value="Unassembled WGS sequence"/>
</dbReference>
<gene>
    <name evidence="1" type="ORF">THRCLA_22052</name>
</gene>
<accession>A0A1V9ZD35</accession>
<dbReference type="OrthoDB" id="73155at2759"/>
<protein>
    <submittedName>
        <fullName evidence="1">Uncharacterized protein</fullName>
    </submittedName>
</protein>
<keyword evidence="2" id="KW-1185">Reference proteome</keyword>
<proteinExistence type="predicted"/>
<comment type="caution">
    <text evidence="1">The sequence shown here is derived from an EMBL/GenBank/DDBJ whole genome shotgun (WGS) entry which is preliminary data.</text>
</comment>